<comment type="caution">
    <text evidence="2">The sequence shown here is derived from an EMBL/GenBank/DDBJ whole genome shotgun (WGS) entry which is preliminary data.</text>
</comment>
<sequence length="211" mass="22865">MQVVSVNVAAPEPITIGSRVATTGIFKQPALGLVAIGPEGLAGDTISDRVHHGGVDQAVYLYSADSYAWWASQLQRQVPYGTFGENLTVSSFGEGPLRIGDRLQFNTVLLEITFPRIPCATLAARVGDRDFVTQFIQARRPGAYARVIASGEVEAGEAVTLLPAPSAFPTVIDLYDLWHARERNLDLLRQALDAPLSERGRATFETWLGQA</sequence>
<feature type="domain" description="MOSC" evidence="1">
    <location>
        <begin position="28"/>
        <end position="162"/>
    </location>
</feature>
<evidence type="ECO:0000313" key="3">
    <source>
        <dbReference type="Proteomes" id="UP000249081"/>
    </source>
</evidence>
<reference evidence="3" key="1">
    <citation type="submission" date="2018-04" db="EMBL/GenBank/DDBJ databases">
        <authorList>
            <person name="Cornet L."/>
        </authorList>
    </citation>
    <scope>NUCLEOTIDE SEQUENCE [LARGE SCALE GENOMIC DNA]</scope>
</reference>
<dbReference type="GO" id="GO:0003824">
    <property type="term" value="F:catalytic activity"/>
    <property type="evidence" value="ECO:0007669"/>
    <property type="project" value="InterPro"/>
</dbReference>
<dbReference type="Pfam" id="PF03473">
    <property type="entry name" value="MOSC"/>
    <property type="match status" value="1"/>
</dbReference>
<dbReference type="InterPro" id="IPR005302">
    <property type="entry name" value="MoCF_Sase_C"/>
</dbReference>
<name>A0A2W4WTR1_9CYAN</name>
<dbReference type="Gene3D" id="2.40.33.20">
    <property type="entry name" value="PK beta-barrel domain-like"/>
    <property type="match status" value="1"/>
</dbReference>
<dbReference type="GO" id="GO:0030151">
    <property type="term" value="F:molybdenum ion binding"/>
    <property type="evidence" value="ECO:0007669"/>
    <property type="project" value="InterPro"/>
</dbReference>
<dbReference type="SUPFAM" id="SSF50800">
    <property type="entry name" value="PK beta-barrel domain-like"/>
    <property type="match status" value="1"/>
</dbReference>
<gene>
    <name evidence="2" type="ORF">DCF17_02410</name>
</gene>
<dbReference type="EMBL" id="QBMN01000009">
    <property type="protein sequence ID" value="PZO45269.1"/>
    <property type="molecule type" value="Genomic_DNA"/>
</dbReference>
<dbReference type="AlphaFoldDB" id="A0A2W4WTR1"/>
<proteinExistence type="predicted"/>
<organism evidence="2 3">
    <name type="scientific">Shackletoniella antarctica</name>
    <dbReference type="NCBI Taxonomy" id="268115"/>
    <lineage>
        <taxon>Bacteria</taxon>
        <taxon>Bacillati</taxon>
        <taxon>Cyanobacteriota</taxon>
        <taxon>Cyanophyceae</taxon>
        <taxon>Oculatellales</taxon>
        <taxon>Oculatellaceae</taxon>
        <taxon>Shackletoniella</taxon>
    </lineage>
</organism>
<dbReference type="PANTHER" id="PTHR30212">
    <property type="entry name" value="PROTEIN YIIM"/>
    <property type="match status" value="1"/>
</dbReference>
<dbReference type="InterPro" id="IPR011037">
    <property type="entry name" value="Pyrv_Knase-like_insert_dom_sf"/>
</dbReference>
<reference evidence="2 3" key="2">
    <citation type="submission" date="2018-06" db="EMBL/GenBank/DDBJ databases">
        <title>Metagenomic assembly of (sub)arctic Cyanobacteria and their associated microbiome from non-axenic cultures.</title>
        <authorList>
            <person name="Baurain D."/>
        </authorList>
    </citation>
    <scope>NUCLEOTIDE SEQUENCE [LARGE SCALE GENOMIC DNA]</scope>
    <source>
        <strain evidence="2">ULC041bin1</strain>
    </source>
</reference>
<evidence type="ECO:0000259" key="1">
    <source>
        <dbReference type="PROSITE" id="PS51340"/>
    </source>
</evidence>
<dbReference type="GO" id="GO:0030170">
    <property type="term" value="F:pyridoxal phosphate binding"/>
    <property type="evidence" value="ECO:0007669"/>
    <property type="project" value="InterPro"/>
</dbReference>
<dbReference type="PROSITE" id="PS51340">
    <property type="entry name" value="MOSC"/>
    <property type="match status" value="1"/>
</dbReference>
<accession>A0A2W4WTR1</accession>
<evidence type="ECO:0000313" key="2">
    <source>
        <dbReference type="EMBL" id="PZO45269.1"/>
    </source>
</evidence>
<protein>
    <submittedName>
        <fullName evidence="2">MOSC domain-containing protein</fullName>
    </submittedName>
</protein>
<dbReference type="InterPro" id="IPR052353">
    <property type="entry name" value="Benzoxazolinone_Detox_Enz"/>
</dbReference>
<dbReference type="Proteomes" id="UP000249081">
    <property type="component" value="Unassembled WGS sequence"/>
</dbReference>
<dbReference type="PANTHER" id="PTHR30212:SF2">
    <property type="entry name" value="PROTEIN YIIM"/>
    <property type="match status" value="1"/>
</dbReference>